<organism evidence="5 6">
    <name type="scientific">Psychroflexus planctonicus</name>
    <dbReference type="NCBI Taxonomy" id="1526575"/>
    <lineage>
        <taxon>Bacteria</taxon>
        <taxon>Pseudomonadati</taxon>
        <taxon>Bacteroidota</taxon>
        <taxon>Flavobacteriia</taxon>
        <taxon>Flavobacteriales</taxon>
        <taxon>Flavobacteriaceae</taxon>
        <taxon>Psychroflexus</taxon>
    </lineage>
</organism>
<dbReference type="NCBIfam" id="NF004363">
    <property type="entry name" value="PRK05738.2-4"/>
    <property type="match status" value="1"/>
</dbReference>
<comment type="subunit">
    <text evidence="4">Part of the 50S ribosomal subunit. Contacts protein L29, and trigger factor when it is bound to the ribosome.</text>
</comment>
<dbReference type="Pfam" id="PF00276">
    <property type="entry name" value="Ribosomal_L23"/>
    <property type="match status" value="1"/>
</dbReference>
<comment type="similarity">
    <text evidence="1 4">Belongs to the universal ribosomal protein uL23 family.</text>
</comment>
<reference evidence="6" key="1">
    <citation type="journal article" date="2019" name="Int. J. Syst. Evol. Microbiol.">
        <title>The Global Catalogue of Microorganisms (GCM) 10K type strain sequencing project: providing services to taxonomists for standard genome sequencing and annotation.</title>
        <authorList>
            <consortium name="The Broad Institute Genomics Platform"/>
            <consortium name="The Broad Institute Genome Sequencing Center for Infectious Disease"/>
            <person name="Wu L."/>
            <person name="Ma J."/>
        </authorList>
    </citation>
    <scope>NUCLEOTIDE SEQUENCE [LARGE SCALE GENOMIC DNA]</scope>
    <source>
        <strain evidence="6">CGMCC 1.12931</strain>
    </source>
</reference>
<dbReference type="InterPro" id="IPR013025">
    <property type="entry name" value="Ribosomal_uL23-like"/>
</dbReference>
<dbReference type="GO" id="GO:0005840">
    <property type="term" value="C:ribosome"/>
    <property type="evidence" value="ECO:0007669"/>
    <property type="project" value="UniProtKB-KW"/>
</dbReference>
<evidence type="ECO:0000256" key="1">
    <source>
        <dbReference type="ARBA" id="ARBA00006700"/>
    </source>
</evidence>
<accession>A0ABQ1SBD0</accession>
<keyword evidence="3 4" id="KW-0687">Ribonucleoprotein</keyword>
<dbReference type="Proteomes" id="UP000599179">
    <property type="component" value="Unassembled WGS sequence"/>
</dbReference>
<keyword evidence="4" id="KW-0699">rRNA-binding</keyword>
<dbReference type="SUPFAM" id="SSF54189">
    <property type="entry name" value="Ribosomal proteins S24e, L23 and L15e"/>
    <property type="match status" value="1"/>
</dbReference>
<sequence>MSVLQKPIITEKATANSELQNTYWFEVDINANKLQIKEAVESAYGVTVDSVRTMNVFPKVKSRFTKTGVVSGRKKFTKKAIVKVTEGEIIDLYSNL</sequence>
<keyword evidence="4" id="KW-0694">RNA-binding</keyword>
<comment type="caution">
    <text evidence="5">The sequence shown here is derived from an EMBL/GenBank/DDBJ whole genome shotgun (WGS) entry which is preliminary data.</text>
</comment>
<dbReference type="RefSeq" id="WP_188457097.1">
    <property type="nucleotide sequence ID" value="NZ_BMGM01000001.1"/>
</dbReference>
<evidence type="ECO:0000313" key="5">
    <source>
        <dbReference type="EMBL" id="GGE23906.1"/>
    </source>
</evidence>
<evidence type="ECO:0000256" key="2">
    <source>
        <dbReference type="ARBA" id="ARBA00022980"/>
    </source>
</evidence>
<evidence type="ECO:0000313" key="6">
    <source>
        <dbReference type="Proteomes" id="UP000599179"/>
    </source>
</evidence>
<comment type="function">
    <text evidence="4">One of the early assembly proteins it binds 23S rRNA. One of the proteins that surrounds the polypeptide exit tunnel on the outside of the ribosome. Forms the main docking site for trigger factor binding to the ribosome.</text>
</comment>
<dbReference type="EMBL" id="BMGM01000001">
    <property type="protein sequence ID" value="GGE23906.1"/>
    <property type="molecule type" value="Genomic_DNA"/>
</dbReference>
<dbReference type="InterPro" id="IPR012677">
    <property type="entry name" value="Nucleotide-bd_a/b_plait_sf"/>
</dbReference>
<proteinExistence type="inferred from homology"/>
<name>A0ABQ1SBD0_9FLAO</name>
<gene>
    <name evidence="4 5" type="primary">rplW</name>
    <name evidence="5" type="ORF">GCM10010832_00750</name>
</gene>
<dbReference type="Gene3D" id="3.30.70.330">
    <property type="match status" value="1"/>
</dbReference>
<dbReference type="HAMAP" id="MF_01369_B">
    <property type="entry name" value="Ribosomal_uL23_B"/>
    <property type="match status" value="1"/>
</dbReference>
<keyword evidence="2 4" id="KW-0689">Ribosomal protein</keyword>
<evidence type="ECO:0000256" key="3">
    <source>
        <dbReference type="ARBA" id="ARBA00023274"/>
    </source>
</evidence>
<evidence type="ECO:0000256" key="4">
    <source>
        <dbReference type="HAMAP-Rule" id="MF_01369"/>
    </source>
</evidence>
<keyword evidence="6" id="KW-1185">Reference proteome</keyword>
<dbReference type="InterPro" id="IPR012678">
    <property type="entry name" value="Ribosomal_uL23/eL15/eS24_sf"/>
</dbReference>
<dbReference type="PANTHER" id="PTHR11620">
    <property type="entry name" value="60S RIBOSOMAL PROTEIN L23A"/>
    <property type="match status" value="1"/>
</dbReference>
<protein>
    <recommendedName>
        <fullName evidence="4">Large ribosomal subunit protein uL23</fullName>
    </recommendedName>
</protein>